<protein>
    <recommendedName>
        <fullName evidence="5">Ubiquitin-like protease family profile domain-containing protein</fullName>
    </recommendedName>
</protein>
<proteinExistence type="inferred from homology"/>
<dbReference type="SUPFAM" id="SSF53098">
    <property type="entry name" value="Ribonuclease H-like"/>
    <property type="match status" value="1"/>
</dbReference>
<keyword evidence="2" id="KW-0645">Protease</keyword>
<evidence type="ECO:0000313" key="7">
    <source>
        <dbReference type="Proteomes" id="UP000076154"/>
    </source>
</evidence>
<feature type="compositionally biased region" description="Acidic residues" evidence="4">
    <location>
        <begin position="473"/>
        <end position="486"/>
    </location>
</feature>
<dbReference type="STRING" id="39966.A0A369K669"/>
<evidence type="ECO:0000256" key="1">
    <source>
        <dbReference type="ARBA" id="ARBA00005234"/>
    </source>
</evidence>
<evidence type="ECO:0000256" key="3">
    <source>
        <dbReference type="ARBA" id="ARBA00022801"/>
    </source>
</evidence>
<comment type="caution">
    <text evidence="6">The sequence shown here is derived from an EMBL/GenBank/DDBJ whole genome shotgun (WGS) entry which is preliminary data.</text>
</comment>
<keyword evidence="3" id="KW-0378">Hydrolase</keyword>
<comment type="similarity">
    <text evidence="1">Belongs to the peptidase C48 family.</text>
</comment>
<keyword evidence="7" id="KW-1185">Reference proteome</keyword>
<dbReference type="SUPFAM" id="SSF54001">
    <property type="entry name" value="Cysteine proteinases"/>
    <property type="match status" value="1"/>
</dbReference>
<dbReference type="AlphaFoldDB" id="A0A369K669"/>
<dbReference type="Gene3D" id="3.40.395.10">
    <property type="entry name" value="Adenoviral Proteinase, Chain A"/>
    <property type="match status" value="1"/>
</dbReference>
<dbReference type="InterPro" id="IPR012337">
    <property type="entry name" value="RNaseH-like_sf"/>
</dbReference>
<dbReference type="Pfam" id="PF04937">
    <property type="entry name" value="DUF659"/>
    <property type="match status" value="1"/>
</dbReference>
<name>A0A369K669_HYPMA</name>
<dbReference type="InterPro" id="IPR007021">
    <property type="entry name" value="DUF659"/>
</dbReference>
<dbReference type="InterPro" id="IPR038765">
    <property type="entry name" value="Papain-like_cys_pep_sf"/>
</dbReference>
<dbReference type="GO" id="GO:0019783">
    <property type="term" value="F:ubiquitin-like protein peptidase activity"/>
    <property type="evidence" value="ECO:0007669"/>
    <property type="project" value="UniProtKB-ARBA"/>
</dbReference>
<accession>A0A369K669</accession>
<dbReference type="GO" id="GO:0006508">
    <property type="term" value="P:proteolysis"/>
    <property type="evidence" value="ECO:0007669"/>
    <property type="project" value="UniProtKB-KW"/>
</dbReference>
<dbReference type="OrthoDB" id="3236755at2759"/>
<organism evidence="6 7">
    <name type="scientific">Hypsizygus marmoreus</name>
    <name type="common">White beech mushroom</name>
    <name type="synonym">Agaricus marmoreus</name>
    <dbReference type="NCBI Taxonomy" id="39966"/>
    <lineage>
        <taxon>Eukaryota</taxon>
        <taxon>Fungi</taxon>
        <taxon>Dikarya</taxon>
        <taxon>Basidiomycota</taxon>
        <taxon>Agaricomycotina</taxon>
        <taxon>Agaricomycetes</taxon>
        <taxon>Agaricomycetidae</taxon>
        <taxon>Agaricales</taxon>
        <taxon>Tricholomatineae</taxon>
        <taxon>Lyophyllaceae</taxon>
        <taxon>Hypsizygus</taxon>
    </lineage>
</organism>
<dbReference type="InParanoid" id="A0A369K669"/>
<dbReference type="GO" id="GO:0008234">
    <property type="term" value="F:cysteine-type peptidase activity"/>
    <property type="evidence" value="ECO:0007669"/>
    <property type="project" value="InterPro"/>
</dbReference>
<evidence type="ECO:0000256" key="4">
    <source>
        <dbReference type="SAM" id="MobiDB-lite"/>
    </source>
</evidence>
<evidence type="ECO:0000259" key="5">
    <source>
        <dbReference type="PROSITE" id="PS50600"/>
    </source>
</evidence>
<evidence type="ECO:0000313" key="6">
    <source>
        <dbReference type="EMBL" id="RDB30111.1"/>
    </source>
</evidence>
<dbReference type="Proteomes" id="UP000076154">
    <property type="component" value="Unassembled WGS sequence"/>
</dbReference>
<dbReference type="EMBL" id="LUEZ02000009">
    <property type="protein sequence ID" value="RDB30111.1"/>
    <property type="molecule type" value="Genomic_DNA"/>
</dbReference>
<dbReference type="PROSITE" id="PS50600">
    <property type="entry name" value="ULP_PROTEASE"/>
    <property type="match status" value="1"/>
</dbReference>
<dbReference type="InterPro" id="IPR003653">
    <property type="entry name" value="Peptidase_C48_C"/>
</dbReference>
<evidence type="ECO:0000256" key="2">
    <source>
        <dbReference type="ARBA" id="ARBA00022670"/>
    </source>
</evidence>
<reference evidence="6" key="1">
    <citation type="submission" date="2018-04" db="EMBL/GenBank/DDBJ databases">
        <title>Whole genome sequencing of Hypsizygus marmoreus.</title>
        <authorList>
            <person name="Choi I.-G."/>
            <person name="Min B."/>
            <person name="Kim J.-G."/>
            <person name="Kim S."/>
            <person name="Oh Y.-L."/>
            <person name="Kong W.-S."/>
            <person name="Park H."/>
            <person name="Jeong J."/>
            <person name="Song E.-S."/>
        </authorList>
    </citation>
    <scope>NUCLEOTIDE SEQUENCE [LARGE SCALE GENOMIC DNA]</scope>
    <source>
        <strain evidence="6">51987-8</strain>
    </source>
</reference>
<feature type="region of interest" description="Disordered" evidence="4">
    <location>
        <begin position="397"/>
        <end position="511"/>
    </location>
</feature>
<gene>
    <name evidence="6" type="ORF">Hypma_013942</name>
</gene>
<feature type="domain" description="Ubiquitin-like protease family profile" evidence="5">
    <location>
        <begin position="150"/>
        <end position="334"/>
    </location>
</feature>
<feature type="region of interest" description="Disordered" evidence="4">
    <location>
        <begin position="1174"/>
        <end position="1227"/>
    </location>
</feature>
<sequence length="1278" mass="143000">MSTLPDYLHGTILPHHHLNVVDLLKFPTPSITEAPDLDNPEIFSQAPSIINTPDTSRVLWSLPMPNLPDVIDLQSRARHASETGHISFDYRVNGVQMRMPMWAIDYWLTAHEVMNAKAQWTTAHQWLAQRRAKLPVDALTGLQWKYNLPRTMGGDSLGLVAFASEAWLGSTHINQMSAVINAMLHSQGITTAYSLDQYFTDKLIVVFRHSREEYLTDRSCQSMRKMGNELKSGRYFQLSLFVSVRVQNDEVVLPNGENLMGNHWVAVVIDTAVQSVLYGDPFHLPPPPELLAVLHWWLGVSLDGAAFADGMLPCTRQTDGFSCALFSANAITCRFCPSSASLLKNGDEVLDNRIEMLAQIICLLREQDSDVMASHHAPIIQRPITMSAGFIPVSSQFRPQKPVKKGKRPAETVIQPGETKRTKANIPEMKQTDLSLWEIEPLTSTFDQKPKAEPRNEVNTTGGEEEGRGNGGDNDEDEDDSDDDGDEGGHVDPKILVDLGDEKKNKANGGRPRNILIDELLQRCYKKDEPSKAIHRCIAKACGFTYTVRNLQRALRHARNCNYISKELREKARDAAALRAPSQLLRNAPGKKKTGKNGILVDGQSASALEGAGDSAGKKKTASGDIPITEFKVFQEARSKKREERNREVDLAVVQLFCAAGLPTSLASRPEWKRVLELLDPKYPAASRTKLEDDQIPAEAANVQQMMYELLRTKENLTISCDGGTSKGKEAFWTMHISTDDRLVFFIEGREATRDSHTGRWLRTWVLEVIDKIGRWRFCCIVCDSTGNTRLCRELLVDEIPTMFNLPDICHHISNMIKDIVRIDFFKEATSVMRGVITKFHMSHIGTAELDNARARLGIGRGLESIGKTRFGTIILSAQSLQRNLPAIRKVVENGVFSLGDYDASFARLSDGRLPPVASKFVTRLGQLIAIGKPAIKALTYLEANEATPGDVYVYWHAILQATREVLRDPSQDFPADVQDEIMGILNFRDRQVFVDGNLSDGSELYLAGTYLHPLYLESDIFKTESNIPPPASGIDYNGIPYPTAFKRMVRFLSSVAQDEIESGSKPQLTQWKGIGEDFRDQLLREVQRYARRQQPYHEPYDVEIGIIGWWKAIEGQPSAEVLPALAIKIHAVRVNSMAEERTVSNFTWLTPALRSKLTVGSITSMVQIKQFYRTEQKQRKHSNPNPSARFDAKPKSKRADDPLDDVDDKWLDEPTTPTEPADDLDALKHSPIDLSSKSLGSVLRTQKVVRRVESEVPKARAKGAVKDGKDNNYIIAL</sequence>
<feature type="compositionally biased region" description="Basic and acidic residues" evidence="4">
    <location>
        <begin position="1191"/>
        <end position="1202"/>
    </location>
</feature>
<feature type="compositionally biased region" description="Basic and acidic residues" evidence="4">
    <location>
        <begin position="487"/>
        <end position="505"/>
    </location>
</feature>